<sequence>MKRPPRVVIVGAAGRLGQALESRFSRENTVTGLARPLIDLSCAQSIRDALEPLDFDHLILPAAMTAVDLCETHEDQAYAINAYAPRLIAEICGSKKAHMTHVSTDFVFDGKKAGFYTEADKPRPVSVYGASKLEGEEHVLATSPHNLVVRISWLYGPGKPAFPEWITGQACAEAELWLPADKTGSPTCSVDTAELLEPLIFGSEGAPAGGLFHLCNSGSCTWQEWGQACIDLAREAGAPIRAGRIAANALADIAAMTAKRPPNSAMSNAKYVSYTGITPRSWEEALAAHFATSGFLGKSLIAA</sequence>
<dbReference type="KEGG" id="luo:HHL09_15195"/>
<evidence type="ECO:0000256" key="5">
    <source>
        <dbReference type="ARBA" id="ARBA00048200"/>
    </source>
</evidence>
<dbReference type="EMBL" id="CP051774">
    <property type="protein sequence ID" value="QJE97075.1"/>
    <property type="molecule type" value="Genomic_DNA"/>
</dbReference>
<dbReference type="GO" id="GO:0019305">
    <property type="term" value="P:dTDP-rhamnose biosynthetic process"/>
    <property type="evidence" value="ECO:0007669"/>
    <property type="project" value="UniProtKB-UniPathway"/>
</dbReference>
<dbReference type="Gene3D" id="3.40.50.720">
    <property type="entry name" value="NAD(P)-binding Rossmann-like Domain"/>
    <property type="match status" value="1"/>
</dbReference>
<comment type="similarity">
    <text evidence="2 6">Belongs to the dTDP-4-dehydrorhamnose reductase family.</text>
</comment>
<feature type="domain" description="RmlD-like substrate binding" evidence="7">
    <location>
        <begin position="6"/>
        <end position="291"/>
    </location>
</feature>
<dbReference type="AlphaFoldDB" id="A0A858RK24"/>
<comment type="function">
    <text evidence="6">Catalyzes the reduction of dTDP-6-deoxy-L-lyxo-4-hexulose to yield dTDP-L-rhamnose.</text>
</comment>
<protein>
    <recommendedName>
        <fullName evidence="4 6">dTDP-4-dehydrorhamnose reductase</fullName>
        <ecNumber evidence="3 6">1.1.1.133</ecNumber>
    </recommendedName>
</protein>
<accession>A0A858RK24</accession>
<evidence type="ECO:0000313" key="8">
    <source>
        <dbReference type="EMBL" id="QJE97075.1"/>
    </source>
</evidence>
<dbReference type="PANTHER" id="PTHR10491:SF4">
    <property type="entry name" value="METHIONINE ADENOSYLTRANSFERASE 2 SUBUNIT BETA"/>
    <property type="match status" value="1"/>
</dbReference>
<evidence type="ECO:0000256" key="6">
    <source>
        <dbReference type="RuleBase" id="RU364082"/>
    </source>
</evidence>
<keyword evidence="6" id="KW-0560">Oxidoreductase</keyword>
<organism evidence="8 9">
    <name type="scientific">Luteolibacter luteus</name>
    <dbReference type="NCBI Taxonomy" id="2728835"/>
    <lineage>
        <taxon>Bacteria</taxon>
        <taxon>Pseudomonadati</taxon>
        <taxon>Verrucomicrobiota</taxon>
        <taxon>Verrucomicrobiia</taxon>
        <taxon>Verrucomicrobiales</taxon>
        <taxon>Verrucomicrobiaceae</taxon>
        <taxon>Luteolibacter</taxon>
    </lineage>
</organism>
<comment type="pathway">
    <text evidence="1 6">Carbohydrate biosynthesis; dTDP-L-rhamnose biosynthesis.</text>
</comment>
<proteinExistence type="inferred from homology"/>
<keyword evidence="9" id="KW-1185">Reference proteome</keyword>
<evidence type="ECO:0000256" key="3">
    <source>
        <dbReference type="ARBA" id="ARBA00012929"/>
    </source>
</evidence>
<dbReference type="UniPathway" id="UPA00124"/>
<dbReference type="GO" id="GO:0008831">
    <property type="term" value="F:dTDP-4-dehydrorhamnose reductase activity"/>
    <property type="evidence" value="ECO:0007669"/>
    <property type="project" value="UniProtKB-EC"/>
</dbReference>
<evidence type="ECO:0000256" key="4">
    <source>
        <dbReference type="ARBA" id="ARBA00017099"/>
    </source>
</evidence>
<dbReference type="InterPro" id="IPR005913">
    <property type="entry name" value="dTDP_dehydrorham_reduct"/>
</dbReference>
<dbReference type="InterPro" id="IPR036291">
    <property type="entry name" value="NAD(P)-bd_dom_sf"/>
</dbReference>
<evidence type="ECO:0000256" key="2">
    <source>
        <dbReference type="ARBA" id="ARBA00010944"/>
    </source>
</evidence>
<dbReference type="Gene3D" id="3.90.25.10">
    <property type="entry name" value="UDP-galactose 4-epimerase, domain 1"/>
    <property type="match status" value="1"/>
</dbReference>
<evidence type="ECO:0000256" key="1">
    <source>
        <dbReference type="ARBA" id="ARBA00004781"/>
    </source>
</evidence>
<dbReference type="PANTHER" id="PTHR10491">
    <property type="entry name" value="DTDP-4-DEHYDRORHAMNOSE REDUCTASE"/>
    <property type="match status" value="1"/>
</dbReference>
<evidence type="ECO:0000313" key="9">
    <source>
        <dbReference type="Proteomes" id="UP000501812"/>
    </source>
</evidence>
<reference evidence="8 9" key="1">
    <citation type="submission" date="2020-04" db="EMBL/GenBank/DDBJ databases">
        <title>Luteolibacter sp. G-1-1-1 isolated from soil.</title>
        <authorList>
            <person name="Dahal R.H."/>
        </authorList>
    </citation>
    <scope>NUCLEOTIDE SEQUENCE [LARGE SCALE GENOMIC DNA]</scope>
    <source>
        <strain evidence="8 9">G-1-1-1</strain>
    </source>
</reference>
<name>A0A858RK24_9BACT</name>
<evidence type="ECO:0000259" key="7">
    <source>
        <dbReference type="Pfam" id="PF04321"/>
    </source>
</evidence>
<dbReference type="Proteomes" id="UP000501812">
    <property type="component" value="Chromosome"/>
</dbReference>
<dbReference type="Pfam" id="PF04321">
    <property type="entry name" value="RmlD_sub_bind"/>
    <property type="match status" value="1"/>
</dbReference>
<dbReference type="EC" id="1.1.1.133" evidence="3 6"/>
<dbReference type="SUPFAM" id="SSF51735">
    <property type="entry name" value="NAD(P)-binding Rossmann-fold domains"/>
    <property type="match status" value="1"/>
</dbReference>
<dbReference type="CDD" id="cd05254">
    <property type="entry name" value="dTDP_HR_like_SDR_e"/>
    <property type="match status" value="1"/>
</dbReference>
<dbReference type="RefSeq" id="WP_169455475.1">
    <property type="nucleotide sequence ID" value="NZ_CP051774.1"/>
</dbReference>
<keyword evidence="6" id="KW-0521">NADP</keyword>
<gene>
    <name evidence="8" type="ORF">HHL09_15195</name>
</gene>
<comment type="catalytic activity">
    <reaction evidence="5">
        <text>dTDP-beta-L-rhamnose + NADP(+) = dTDP-4-dehydro-beta-L-rhamnose + NADPH + H(+)</text>
        <dbReference type="Rhea" id="RHEA:21796"/>
        <dbReference type="ChEBI" id="CHEBI:15378"/>
        <dbReference type="ChEBI" id="CHEBI:57510"/>
        <dbReference type="ChEBI" id="CHEBI:57783"/>
        <dbReference type="ChEBI" id="CHEBI:58349"/>
        <dbReference type="ChEBI" id="CHEBI:62830"/>
        <dbReference type="EC" id="1.1.1.133"/>
    </reaction>
</comment>
<dbReference type="InterPro" id="IPR029903">
    <property type="entry name" value="RmlD-like-bd"/>
</dbReference>